<evidence type="ECO:0008006" key="5">
    <source>
        <dbReference type="Google" id="ProtNLM"/>
    </source>
</evidence>
<accession>A0A084B4K4</accession>
<name>A0A084B4K4_STACB</name>
<organism evidence="3 4">
    <name type="scientific">Stachybotrys chartarum (strain CBS 109288 / IBT 7711)</name>
    <name type="common">Toxic black mold</name>
    <name type="synonym">Stilbospora chartarum</name>
    <dbReference type="NCBI Taxonomy" id="1280523"/>
    <lineage>
        <taxon>Eukaryota</taxon>
        <taxon>Fungi</taxon>
        <taxon>Dikarya</taxon>
        <taxon>Ascomycota</taxon>
        <taxon>Pezizomycotina</taxon>
        <taxon>Sordariomycetes</taxon>
        <taxon>Hypocreomycetidae</taxon>
        <taxon>Hypocreales</taxon>
        <taxon>Stachybotryaceae</taxon>
        <taxon>Stachybotrys</taxon>
    </lineage>
</organism>
<gene>
    <name evidence="3" type="ORF">S7711_05158</name>
</gene>
<sequence length="522" mass="57985">METETTTKKNAEALLLKAARAHGIQLRRDQAQQVAADTAFAEWAVQHLTPDTLVTADELALYTALDKSGEVDRLATLHDLAEVAEVREDDVRTAIEELRRSTENINKQTETLRQQRAALDRLVNKDAESEARREQLEASQSRKFEADRKRIAAEVEELSQSLGFRVADLEQQVKDAEPSLNHTVDGIFQSDDSLLSSLQKLGWELDQQDPEQTQLVETLRETCMRLIMTTVETVRARLDTVYLESLLSDQSPDDVSEDEVKALEAEVESLYSEILPVAQMSVEQQYLEPALKSIDAKSGQSMRRSATATTYINDCLDYLLGRAERLQSGIETYQSHRMATASFANIAKAELAVDPSPPRKQSKPPMPASPVRRPSPIRMRSNTARRRSSGIQEDAALDTLLQTLAISLPADEDDNDAVKVAALAKLVDERSGKSRDVARNAQETFEATANAQLDDARRAVQLLQDSVLAESPFSRVMLMDPEIEASIAFLAHEVDKAKTQLAEMGGPMVKSAKKAAFLQRWG</sequence>
<keyword evidence="4" id="KW-1185">Reference proteome</keyword>
<dbReference type="HOGENOM" id="CLU_027731_0_0_1"/>
<evidence type="ECO:0000256" key="2">
    <source>
        <dbReference type="SAM" id="MobiDB-lite"/>
    </source>
</evidence>
<proteinExistence type="predicted"/>
<protein>
    <recommendedName>
        <fullName evidence="5">HAUS augmin-like complex subunit 3 N-terminal domain-containing protein</fullName>
    </recommendedName>
</protein>
<dbReference type="EMBL" id="KL648087">
    <property type="protein sequence ID" value="KEY72483.1"/>
    <property type="molecule type" value="Genomic_DNA"/>
</dbReference>
<evidence type="ECO:0000313" key="4">
    <source>
        <dbReference type="Proteomes" id="UP000028045"/>
    </source>
</evidence>
<dbReference type="AlphaFoldDB" id="A0A084B4K4"/>
<evidence type="ECO:0000256" key="1">
    <source>
        <dbReference type="SAM" id="Coils"/>
    </source>
</evidence>
<feature type="region of interest" description="Disordered" evidence="2">
    <location>
        <begin position="354"/>
        <end position="392"/>
    </location>
</feature>
<feature type="coiled-coil region" evidence="1">
    <location>
        <begin position="95"/>
        <end position="139"/>
    </location>
</feature>
<dbReference type="Proteomes" id="UP000028045">
    <property type="component" value="Unassembled WGS sequence"/>
</dbReference>
<reference evidence="3 4" key="1">
    <citation type="journal article" date="2014" name="BMC Genomics">
        <title>Comparative genome sequencing reveals chemotype-specific gene clusters in the toxigenic black mold Stachybotrys.</title>
        <authorList>
            <person name="Semeiks J."/>
            <person name="Borek D."/>
            <person name="Otwinowski Z."/>
            <person name="Grishin N.V."/>
        </authorList>
    </citation>
    <scope>NUCLEOTIDE SEQUENCE [LARGE SCALE GENOMIC DNA]</scope>
    <source>
        <strain evidence="4">CBS 109288 / IBT 7711</strain>
    </source>
</reference>
<keyword evidence="1" id="KW-0175">Coiled coil</keyword>
<evidence type="ECO:0000313" key="3">
    <source>
        <dbReference type="EMBL" id="KEY72483.1"/>
    </source>
</evidence>
<dbReference type="OrthoDB" id="5314201at2759"/>